<dbReference type="GO" id="GO:0004420">
    <property type="term" value="F:hydroxymethylglutaryl-CoA reductase (NADPH) activity"/>
    <property type="evidence" value="ECO:0007669"/>
    <property type="project" value="UniProtKB-EC"/>
</dbReference>
<evidence type="ECO:0000313" key="1">
    <source>
        <dbReference type="EMBL" id="CAG2190911.1"/>
    </source>
</evidence>
<evidence type="ECO:0000313" key="2">
    <source>
        <dbReference type="Proteomes" id="UP000683360"/>
    </source>
</evidence>
<keyword evidence="1" id="KW-0560">Oxidoreductase</keyword>
<organism evidence="1 2">
    <name type="scientific">Mytilus edulis</name>
    <name type="common">Blue mussel</name>
    <dbReference type="NCBI Taxonomy" id="6550"/>
    <lineage>
        <taxon>Eukaryota</taxon>
        <taxon>Metazoa</taxon>
        <taxon>Spiralia</taxon>
        <taxon>Lophotrochozoa</taxon>
        <taxon>Mollusca</taxon>
        <taxon>Bivalvia</taxon>
        <taxon>Autobranchia</taxon>
        <taxon>Pteriomorphia</taxon>
        <taxon>Mytilida</taxon>
        <taxon>Mytiloidea</taxon>
        <taxon>Mytilidae</taxon>
        <taxon>Mytilinae</taxon>
        <taxon>Mytilus</taxon>
    </lineage>
</organism>
<proteinExistence type="predicted"/>
<accession>A0A8S3Q659</accession>
<name>A0A8S3Q659_MYTED</name>
<sequence>MCVLNGRIDVQKDNFTYISGRGKSVVDYICVPHDVLEQLVSFEVITTCSIVEQSNLFSLLGERSKVPDHSVLTTEFKTNCTYSTKSQVPQECVENKRYKLKSIPNDLFASDLSKIALQSIITQIERTRKTQTHIDEIYSKLCDIIIDEMNPTF</sequence>
<comment type="caution">
    <text evidence="1">The sequence shown here is derived from an EMBL/GenBank/DDBJ whole genome shotgun (WGS) entry which is preliminary data.</text>
</comment>
<dbReference type="Proteomes" id="UP000683360">
    <property type="component" value="Unassembled WGS sequence"/>
</dbReference>
<keyword evidence="2" id="KW-1185">Reference proteome</keyword>
<gene>
    <name evidence="1" type="ORF">MEDL_6164</name>
</gene>
<protein>
    <submittedName>
        <fullName evidence="1">HMGCR</fullName>
        <ecNumber evidence="1">1.1.1.34</ecNumber>
    </submittedName>
</protein>
<dbReference type="EC" id="1.1.1.34" evidence="1"/>
<dbReference type="EMBL" id="CAJPWZ010000344">
    <property type="protein sequence ID" value="CAG2190911.1"/>
    <property type="molecule type" value="Genomic_DNA"/>
</dbReference>
<dbReference type="AlphaFoldDB" id="A0A8S3Q659"/>
<reference evidence="1" key="1">
    <citation type="submission" date="2021-03" db="EMBL/GenBank/DDBJ databases">
        <authorList>
            <person name="Bekaert M."/>
        </authorList>
    </citation>
    <scope>NUCLEOTIDE SEQUENCE</scope>
</reference>